<feature type="region of interest" description="Disordered" evidence="1">
    <location>
        <begin position="213"/>
        <end position="258"/>
    </location>
</feature>
<reference evidence="3 4" key="1">
    <citation type="journal article" date="2011" name="J. Bacteriol.">
        <title>Complete genome sequence and updated annotation of Desulfovibrio alaskensis G20.</title>
        <authorList>
            <person name="Hauser L.J."/>
            <person name="Land M.L."/>
            <person name="Brown S.D."/>
            <person name="Larimer F."/>
            <person name="Keller K.L."/>
            <person name="Rapp-Giles B.J."/>
            <person name="Price M.N."/>
            <person name="Lin M."/>
            <person name="Bruce D.C."/>
            <person name="Detter J.C."/>
            <person name="Tapia R."/>
            <person name="Han C.S."/>
            <person name="Goodwin L.A."/>
            <person name="Cheng J.F."/>
            <person name="Pitluck S."/>
            <person name="Copeland A."/>
            <person name="Lucas S."/>
            <person name="Nolan M."/>
            <person name="Lapidus A.L."/>
            <person name="Palumbo A.V."/>
            <person name="Wall J.D."/>
        </authorList>
    </citation>
    <scope>NUCLEOTIDE SEQUENCE [LARGE SCALE GENOMIC DNA]</scope>
    <source>
        <strain evidence="4">ATCC BAA 1058 / DSM 17464 / G20</strain>
    </source>
</reference>
<dbReference type="PANTHER" id="PTHR30105:SF2">
    <property type="entry name" value="DIVERGENT POLYSACCHARIDE DEACETYLASE SUPERFAMILY"/>
    <property type="match status" value="1"/>
</dbReference>
<dbReference type="Gene3D" id="3.20.20.370">
    <property type="entry name" value="Glycoside hydrolase/deacetylase"/>
    <property type="match status" value="1"/>
</dbReference>
<evidence type="ECO:0000313" key="4">
    <source>
        <dbReference type="Proteomes" id="UP000002710"/>
    </source>
</evidence>
<organism evidence="3 4">
    <name type="scientific">Oleidesulfovibrio alaskensis (strain ATCC BAA-1058 / DSM 17464 / G20)</name>
    <name type="common">Desulfovibrio alaskensis</name>
    <dbReference type="NCBI Taxonomy" id="207559"/>
    <lineage>
        <taxon>Bacteria</taxon>
        <taxon>Pseudomonadati</taxon>
        <taxon>Thermodesulfobacteriota</taxon>
        <taxon>Desulfovibrionia</taxon>
        <taxon>Desulfovibrionales</taxon>
        <taxon>Desulfovibrionaceae</taxon>
        <taxon>Oleidesulfovibrio</taxon>
    </lineage>
</organism>
<dbReference type="RefSeq" id="WP_011367406.1">
    <property type="nucleotide sequence ID" value="NC_007519.1"/>
</dbReference>
<keyword evidence="2" id="KW-0472">Membrane</keyword>
<name>Q312A9_OLEA2</name>
<evidence type="ECO:0008006" key="5">
    <source>
        <dbReference type="Google" id="ProtNLM"/>
    </source>
</evidence>
<dbReference type="CDD" id="cd10936">
    <property type="entry name" value="CE4_DAC2"/>
    <property type="match status" value="1"/>
</dbReference>
<evidence type="ECO:0000313" key="3">
    <source>
        <dbReference type="EMBL" id="ABB38237.1"/>
    </source>
</evidence>
<accession>Q312A9</accession>
<dbReference type="Proteomes" id="UP000002710">
    <property type="component" value="Chromosome"/>
</dbReference>
<dbReference type="Pfam" id="PF04748">
    <property type="entry name" value="Polysacc_deac_2"/>
    <property type="match status" value="1"/>
</dbReference>
<dbReference type="HOGENOM" id="CLU_041643_6_0_7"/>
<dbReference type="InterPro" id="IPR011330">
    <property type="entry name" value="Glyco_hydro/deAcase_b/a-brl"/>
</dbReference>
<gene>
    <name evidence="3" type="ordered locus">Dde_1438</name>
</gene>
<proteinExistence type="predicted"/>
<dbReference type="GO" id="GO:0005975">
    <property type="term" value="P:carbohydrate metabolic process"/>
    <property type="evidence" value="ECO:0007669"/>
    <property type="project" value="InterPro"/>
</dbReference>
<protein>
    <recommendedName>
        <fullName evidence="5">Divergent polysaccharide deacetylase family protein</fullName>
    </recommendedName>
</protein>
<dbReference type="eggNOG" id="COG2861">
    <property type="taxonomic scope" value="Bacteria"/>
</dbReference>
<keyword evidence="2" id="KW-1133">Transmembrane helix</keyword>
<dbReference type="SUPFAM" id="SSF88713">
    <property type="entry name" value="Glycoside hydrolase/deacetylase"/>
    <property type="match status" value="1"/>
</dbReference>
<dbReference type="InterPro" id="IPR006837">
    <property type="entry name" value="Divergent_DAC"/>
</dbReference>
<dbReference type="EMBL" id="CP000112">
    <property type="protein sequence ID" value="ABB38237.1"/>
    <property type="molecule type" value="Genomic_DNA"/>
</dbReference>
<evidence type="ECO:0000256" key="2">
    <source>
        <dbReference type="SAM" id="Phobius"/>
    </source>
</evidence>
<evidence type="ECO:0000256" key="1">
    <source>
        <dbReference type="SAM" id="MobiDB-lite"/>
    </source>
</evidence>
<keyword evidence="4" id="KW-1185">Reference proteome</keyword>
<sequence>MTTPSGSGGNFISRIRRVLDRFRSSTAQRSGGADSAGGLLANRFVLAAVAFACGVLLTGVLLLAYFSLSGTASAPADAEQAQSGEALPSVRDLLDPSSLPYEESLGSSLDQTVKQVDYALLRTLERLDLPRRALGLQRVEVRSHNGEEYHFQQLEIRLGNGHDDFIAGLRTALATWVPAATLQQAAGGAWRISLDGVVTHALAFAVLQEQEPQLPVDGQHRGTSEAGTPLPEAQDDAGSPDAAVTGRPESGAAATQIQERENDLPRLAIVIDDIGESMRAVERLVALEYPVTLSIWPRATYARRAADYGWQHGCEIMIHQPMEPVGYPRVNPGPGALFVSMTPDQIHTVLGENLGMVPHAVGINNHMGSRFTQDDAGVQAVVDELRGRKLFVLDSVTHGGSVLYRKAAAAGLHAFRRSVFLDVVRDKKSIMHQLDKAAGVALRQGTAIAIGHPTPETLAALEEWQRVRSRKIQIVSVAGLDKVRHRRQ</sequence>
<dbReference type="AlphaFoldDB" id="Q312A9"/>
<dbReference type="KEGG" id="dde:Dde_1438"/>
<keyword evidence="2" id="KW-0812">Transmembrane</keyword>
<dbReference type="PANTHER" id="PTHR30105">
    <property type="entry name" value="UNCHARACTERIZED YIBQ-RELATED"/>
    <property type="match status" value="1"/>
</dbReference>
<dbReference type="STRING" id="207559.Dde_1438"/>
<feature type="transmembrane region" description="Helical" evidence="2">
    <location>
        <begin position="44"/>
        <end position="66"/>
    </location>
</feature>